<dbReference type="Proteomes" id="UP000324800">
    <property type="component" value="Unassembled WGS sequence"/>
</dbReference>
<gene>
    <name evidence="2" type="ORF">EZS28_003703</name>
</gene>
<evidence type="ECO:0000313" key="3">
    <source>
        <dbReference type="Proteomes" id="UP000324800"/>
    </source>
</evidence>
<evidence type="ECO:0000256" key="1">
    <source>
        <dbReference type="SAM" id="MobiDB-lite"/>
    </source>
</evidence>
<reference evidence="2 3" key="1">
    <citation type="submission" date="2019-03" db="EMBL/GenBank/DDBJ databases">
        <title>Single cell metagenomics reveals metabolic interactions within the superorganism composed of flagellate Streblomastix strix and complex community of Bacteroidetes bacteria on its surface.</title>
        <authorList>
            <person name="Treitli S.C."/>
            <person name="Kolisko M."/>
            <person name="Husnik F."/>
            <person name="Keeling P."/>
            <person name="Hampl V."/>
        </authorList>
    </citation>
    <scope>NUCLEOTIDE SEQUENCE [LARGE SCALE GENOMIC DNA]</scope>
    <source>
        <strain evidence="2">ST1C</strain>
    </source>
</reference>
<organism evidence="2 3">
    <name type="scientific">Streblomastix strix</name>
    <dbReference type="NCBI Taxonomy" id="222440"/>
    <lineage>
        <taxon>Eukaryota</taxon>
        <taxon>Metamonada</taxon>
        <taxon>Preaxostyla</taxon>
        <taxon>Oxymonadida</taxon>
        <taxon>Streblomastigidae</taxon>
        <taxon>Streblomastix</taxon>
    </lineage>
</organism>
<feature type="region of interest" description="Disordered" evidence="1">
    <location>
        <begin position="222"/>
        <end position="254"/>
    </location>
</feature>
<protein>
    <submittedName>
        <fullName evidence="2">Uncharacterized protein</fullName>
    </submittedName>
</protein>
<name>A0A5J4X203_9EUKA</name>
<accession>A0A5J4X203</accession>
<comment type="caution">
    <text evidence="2">The sequence shown here is derived from an EMBL/GenBank/DDBJ whole genome shotgun (WGS) entry which is preliminary data.</text>
</comment>
<proteinExistence type="predicted"/>
<dbReference type="AlphaFoldDB" id="A0A5J4X203"/>
<dbReference type="EMBL" id="SNRW01000502">
    <property type="protein sequence ID" value="KAA6400772.1"/>
    <property type="molecule type" value="Genomic_DNA"/>
</dbReference>
<sequence>MGEGEFKFRLIDEITFASIFIDYDYDQDQDQVFEGDNEGEVFYDGDGDVVLNYYYDEEEEEEEYTYYEVVYIGDVDSCIGDDDGLAYGELEGEVDGDDEDEDNVSYPIIGVISGGIVRNLFNYITNTGGNLHISNFFFARRTKQRSKQSYKEGFPELVECVIGYNDEGYEVEDDDDEEDDDEEDEEEDSISDVFASVAADSIIFDRSNQFRLENFDYYEEYNGEDQEVEEEVEEVVEEEVEEEDEEDNDETFSF</sequence>
<feature type="region of interest" description="Disordered" evidence="1">
    <location>
        <begin position="169"/>
        <end position="190"/>
    </location>
</feature>
<evidence type="ECO:0000313" key="2">
    <source>
        <dbReference type="EMBL" id="KAA6400772.1"/>
    </source>
</evidence>